<name>C8WYA1_ALIAD</name>
<accession>C8WYA1</accession>
<gene>
    <name evidence="1" type="ordered locus">Aaci_2992</name>
</gene>
<dbReference type="HOGENOM" id="CLU_3283796_0_0_9"/>
<evidence type="ECO:0000313" key="1">
    <source>
        <dbReference type="EMBL" id="ACV59995.1"/>
    </source>
</evidence>
<dbReference type="Proteomes" id="UP000001917">
    <property type="component" value="Plasmid pAACI01"/>
</dbReference>
<sequence length="40" mass="4550">MDNILEVVTPVVIVNGNLVSFVCPFDFEKIVSRIMTMSYE</sequence>
<dbReference type="AlphaFoldDB" id="C8WYA1"/>
<organism evidence="1 2">
    <name type="scientific">Alicyclobacillus acidocaldarius subsp. acidocaldarius (strain ATCC 27009 / DSM 446 / BCRC 14685 / JCM 5260 / KCTC 1825 / NBRC 15652 / NCIMB 11725 / NRRL B-14509 / 104-IA)</name>
    <name type="common">Bacillus acidocaldarius</name>
    <dbReference type="NCBI Taxonomy" id="521098"/>
    <lineage>
        <taxon>Bacteria</taxon>
        <taxon>Bacillati</taxon>
        <taxon>Bacillota</taxon>
        <taxon>Bacilli</taxon>
        <taxon>Bacillales</taxon>
        <taxon>Alicyclobacillaceae</taxon>
        <taxon>Alicyclobacillus</taxon>
    </lineage>
</organism>
<reference evidence="2" key="1">
    <citation type="submission" date="2009-09" db="EMBL/GenBank/DDBJ databases">
        <title>The complete plasmid1 of Alicyclobacillus acidocaldarius subsp. acidocaldarius DSM 446.</title>
        <authorList>
            <consortium name="US DOE Joint Genome Institute (JGI-PGF)"/>
            <person name="Lucas S."/>
            <person name="Copeland A."/>
            <person name="Lapidus A."/>
            <person name="Glavina del Rio T."/>
            <person name="Dalin E."/>
            <person name="Tice H."/>
            <person name="Bruce D."/>
            <person name="Goodwin L."/>
            <person name="Pitluck S."/>
            <person name="Kyrpides N."/>
            <person name="Mavromatis K."/>
            <person name="Ivanova N."/>
            <person name="Ovchinnikova G."/>
            <person name="Chertkov O."/>
            <person name="Sims D."/>
            <person name="Brettin T."/>
            <person name="Detter J.C."/>
            <person name="Han C."/>
            <person name="Larimer F."/>
            <person name="Land M."/>
            <person name="Hauser L."/>
            <person name="Markowitz V."/>
            <person name="Cheng J.-F."/>
            <person name="Hugenholtz P."/>
            <person name="Woyke T."/>
            <person name="Wu D."/>
            <person name="Pukall R."/>
            <person name="Klenk H.-P."/>
            <person name="Eisen J.A."/>
        </authorList>
    </citation>
    <scope>NUCLEOTIDE SEQUENCE [LARGE SCALE GENOMIC DNA]</scope>
    <source>
        <strain evidence="2">ATCC 27009 / DSM 446 / BCRC 14685 / JCM 5260 / KCTC 1825 / NBRC 15652 / NCIMB 11725 / NRRL B-14509 / 104-IA</strain>
        <plasmid evidence="2">pAACI01</plasmid>
    </source>
</reference>
<evidence type="ECO:0000313" key="2">
    <source>
        <dbReference type="Proteomes" id="UP000001917"/>
    </source>
</evidence>
<reference evidence="1 2" key="2">
    <citation type="journal article" date="2010" name="Stand. Genomic Sci.">
        <title>Complete genome sequence of Alicyclobacillus acidocaldarius type strain (104-IA).</title>
        <authorList>
            <person name="Mavromatis K."/>
            <person name="Sikorski J."/>
            <person name="Lapidus A."/>
            <person name="Glavina Del Rio T."/>
            <person name="Copeland A."/>
            <person name="Tice H."/>
            <person name="Cheng J.F."/>
            <person name="Lucas S."/>
            <person name="Chen F."/>
            <person name="Nolan M."/>
            <person name="Bruce D."/>
            <person name="Goodwin L."/>
            <person name="Pitluck S."/>
            <person name="Ivanova N."/>
            <person name="Ovchinnikova G."/>
            <person name="Pati A."/>
            <person name="Chen A."/>
            <person name="Palaniappan K."/>
            <person name="Land M."/>
            <person name="Hauser L."/>
            <person name="Chang Y.J."/>
            <person name="Jeffries C.D."/>
            <person name="Chain P."/>
            <person name="Meincke L."/>
            <person name="Sims D."/>
            <person name="Chertkov O."/>
            <person name="Han C."/>
            <person name="Brettin T."/>
            <person name="Detter J.C."/>
            <person name="Wahrenburg C."/>
            <person name="Rohde M."/>
            <person name="Pukall R."/>
            <person name="Goker M."/>
            <person name="Bristow J."/>
            <person name="Eisen J.A."/>
            <person name="Markowitz V."/>
            <person name="Hugenholtz P."/>
            <person name="Klenk H.P."/>
            <person name="Kyrpides N.C."/>
        </authorList>
    </citation>
    <scope>NUCLEOTIDE SEQUENCE [LARGE SCALE GENOMIC DNA]</scope>
    <source>
        <strain evidence="2">ATCC 27009 / DSM 446 / BCRC 14685 / JCM 5260 / KCTC 1825 / NBRC 15652 / NCIMB 11725 / NRRL B-14509 / 104-IA</strain>
        <plasmid evidence="1 2">pAACI01</plasmid>
    </source>
</reference>
<keyword evidence="1" id="KW-0614">Plasmid</keyword>
<dbReference type="EMBL" id="CP001728">
    <property type="protein sequence ID" value="ACV59995.1"/>
    <property type="molecule type" value="Genomic_DNA"/>
</dbReference>
<proteinExistence type="predicted"/>
<dbReference type="KEGG" id="aac:Aaci_2992"/>
<keyword evidence="2" id="KW-1185">Reference proteome</keyword>
<protein>
    <submittedName>
        <fullName evidence="1">Uncharacterized protein</fullName>
    </submittedName>
</protein>
<geneLocation type="plasmid" evidence="1 2">
    <name>pAACI01</name>
</geneLocation>